<dbReference type="AlphaFoldDB" id="A0A8H6DT39"/>
<dbReference type="Proteomes" id="UP000624244">
    <property type="component" value="Unassembled WGS sequence"/>
</dbReference>
<comment type="caution">
    <text evidence="1">The sequence shown here is derived from an EMBL/GenBank/DDBJ whole genome shotgun (WGS) entry which is preliminary data.</text>
</comment>
<organism evidence="1 2">
    <name type="scientific">Cochliobolus sativus</name>
    <name type="common">Common root rot and spot blotch fungus</name>
    <name type="synonym">Bipolaris sorokiniana</name>
    <dbReference type="NCBI Taxonomy" id="45130"/>
    <lineage>
        <taxon>Eukaryota</taxon>
        <taxon>Fungi</taxon>
        <taxon>Dikarya</taxon>
        <taxon>Ascomycota</taxon>
        <taxon>Pezizomycotina</taxon>
        <taxon>Dothideomycetes</taxon>
        <taxon>Pleosporomycetidae</taxon>
        <taxon>Pleosporales</taxon>
        <taxon>Pleosporineae</taxon>
        <taxon>Pleosporaceae</taxon>
        <taxon>Bipolaris</taxon>
    </lineage>
</organism>
<protein>
    <submittedName>
        <fullName evidence="1">Uncharacterized protein</fullName>
    </submittedName>
</protein>
<dbReference type="EMBL" id="WNKQ01000019">
    <property type="protein sequence ID" value="KAF5845385.1"/>
    <property type="molecule type" value="Genomic_DNA"/>
</dbReference>
<gene>
    <name evidence="1" type="ORF">GGP41_002967</name>
</gene>
<proteinExistence type="predicted"/>
<evidence type="ECO:0000313" key="1">
    <source>
        <dbReference type="EMBL" id="KAF5845385.1"/>
    </source>
</evidence>
<name>A0A8H6DT39_COCSA</name>
<reference evidence="1" key="1">
    <citation type="submission" date="2019-11" db="EMBL/GenBank/DDBJ databases">
        <title>Bipolaris sorokiniana Genome sequencing.</title>
        <authorList>
            <person name="Wang H."/>
        </authorList>
    </citation>
    <scope>NUCLEOTIDE SEQUENCE</scope>
</reference>
<accession>A0A8H6DT39</accession>
<sequence length="125" mass="13705">MAKRTYSCEQQLDPTILATRSHATQLSGLGDDMRTLLLILNSVEQYDPTHPSPSVVKKARTFKIVPVHFRVSGTALEIAAEEIKNPRECSAYARNDFNIVDADATWVDDGETGAHGEKPPKVPAS</sequence>
<evidence type="ECO:0000313" key="2">
    <source>
        <dbReference type="Proteomes" id="UP000624244"/>
    </source>
</evidence>